<reference evidence="1" key="1">
    <citation type="submission" date="2016-10" db="EMBL/GenBank/DDBJ databases">
        <title>CRISPR-Cas defence system in Roseofilum reptotaenium: evidence of a bacteriophage-cyanobacterium arms race in the coral black band disease.</title>
        <authorList>
            <person name="Buerger P."/>
            <person name="Wood-Charlson E.M."/>
            <person name="Weynberg K.D."/>
            <person name="Willis B."/>
            <person name="Van Oppen M.J."/>
        </authorList>
    </citation>
    <scope>NUCLEOTIDE SEQUENCE [LARGE SCALE GENOMIC DNA]</scope>
    <source>
        <strain evidence="1">AO1-A</strain>
    </source>
</reference>
<dbReference type="Proteomes" id="UP000183940">
    <property type="component" value="Unassembled WGS sequence"/>
</dbReference>
<protein>
    <submittedName>
        <fullName evidence="1">Family 2 glycosyl transferase</fullName>
    </submittedName>
</protein>
<evidence type="ECO:0000313" key="1">
    <source>
        <dbReference type="EMBL" id="OJJ26617.1"/>
    </source>
</evidence>
<dbReference type="EMBL" id="MLAW01000006">
    <property type="protein sequence ID" value="OJJ26617.1"/>
    <property type="molecule type" value="Genomic_DNA"/>
</dbReference>
<dbReference type="AlphaFoldDB" id="A0A1L9QVJ1"/>
<gene>
    <name evidence="1" type="ORF">BI308_05870</name>
</gene>
<name>A0A1L9QVJ1_9CYAN</name>
<keyword evidence="2" id="KW-1185">Reference proteome</keyword>
<organism evidence="1 2">
    <name type="scientific">Roseofilum reptotaenium AO1-A</name>
    <dbReference type="NCBI Taxonomy" id="1925591"/>
    <lineage>
        <taxon>Bacteria</taxon>
        <taxon>Bacillati</taxon>
        <taxon>Cyanobacteriota</taxon>
        <taxon>Cyanophyceae</taxon>
        <taxon>Desertifilales</taxon>
        <taxon>Desertifilaceae</taxon>
        <taxon>Roseofilum</taxon>
    </lineage>
</organism>
<sequence>MTWDVCLEYANGNQTILKTYCHRETALKLIDLIYSTYGYPMHVAYIVRPSQARSALNLVVPA</sequence>
<accession>A0A1L9QVJ1</accession>
<comment type="caution">
    <text evidence="1">The sequence shown here is derived from an EMBL/GenBank/DDBJ whole genome shotgun (WGS) entry which is preliminary data.</text>
</comment>
<dbReference type="GO" id="GO:0016740">
    <property type="term" value="F:transferase activity"/>
    <property type="evidence" value="ECO:0007669"/>
    <property type="project" value="UniProtKB-KW"/>
</dbReference>
<keyword evidence="1" id="KW-0808">Transferase</keyword>
<proteinExistence type="predicted"/>
<evidence type="ECO:0000313" key="2">
    <source>
        <dbReference type="Proteomes" id="UP000183940"/>
    </source>
</evidence>